<sequence>MRRTATRPIVLAAAAALCAVALAGCTASASANLTVPASKIAQDAEGALAEIGEADVDCGDGTVDLVDGEVVECELTDPATGTVYDTTVTLSDVEGTNYHVDVQVAETPKA</sequence>
<keyword evidence="1" id="KW-0732">Signal</keyword>
<gene>
    <name evidence="2" type="ORF">GJV82_09900</name>
</gene>
<comment type="caution">
    <text evidence="2">The sequence shown here is derived from an EMBL/GenBank/DDBJ whole genome shotgun (WGS) entry which is preliminary data.</text>
</comment>
<evidence type="ECO:0008006" key="4">
    <source>
        <dbReference type="Google" id="ProtNLM"/>
    </source>
</evidence>
<reference evidence="2 3" key="1">
    <citation type="submission" date="2019-11" db="EMBL/GenBank/DDBJ databases">
        <title>Cellulosimicrobium composti sp. nov. isolated from a compost.</title>
        <authorList>
            <person name="Yang Y."/>
        </authorList>
    </citation>
    <scope>NUCLEOTIDE SEQUENCE [LARGE SCALE GENOMIC DNA]</scope>
    <source>
        <strain evidence="2 3">BIT-GX5</strain>
    </source>
</reference>
<dbReference type="AlphaFoldDB" id="A0A6N7ZID5"/>
<accession>A0A6N7ZID5</accession>
<feature type="signal peptide" evidence="1">
    <location>
        <begin position="1"/>
        <end position="23"/>
    </location>
</feature>
<feature type="chain" id="PRO_5039358548" description="DUF4333 domain-containing protein" evidence="1">
    <location>
        <begin position="24"/>
        <end position="110"/>
    </location>
</feature>
<name>A0A6N7ZID5_9MICO</name>
<evidence type="ECO:0000313" key="2">
    <source>
        <dbReference type="EMBL" id="MTG89255.1"/>
    </source>
</evidence>
<evidence type="ECO:0000256" key="1">
    <source>
        <dbReference type="SAM" id="SignalP"/>
    </source>
</evidence>
<dbReference type="Proteomes" id="UP000440668">
    <property type="component" value="Unassembled WGS sequence"/>
</dbReference>
<dbReference type="PROSITE" id="PS51257">
    <property type="entry name" value="PROKAR_LIPOPROTEIN"/>
    <property type="match status" value="1"/>
</dbReference>
<dbReference type="RefSeq" id="WP_024839913.1">
    <property type="nucleotide sequence ID" value="NZ_JBISAF010000005.1"/>
</dbReference>
<dbReference type="GeneID" id="32508661"/>
<protein>
    <recommendedName>
        <fullName evidence="4">DUF4333 domain-containing protein</fullName>
    </recommendedName>
</protein>
<organism evidence="2 3">
    <name type="scientific">Cellulosimicrobium composti</name>
    <dbReference type="NCBI Taxonomy" id="2672572"/>
    <lineage>
        <taxon>Bacteria</taxon>
        <taxon>Bacillati</taxon>
        <taxon>Actinomycetota</taxon>
        <taxon>Actinomycetes</taxon>
        <taxon>Micrococcales</taxon>
        <taxon>Promicromonosporaceae</taxon>
        <taxon>Cellulosimicrobium</taxon>
    </lineage>
</organism>
<dbReference type="EMBL" id="WMKA01000019">
    <property type="protein sequence ID" value="MTG89255.1"/>
    <property type="molecule type" value="Genomic_DNA"/>
</dbReference>
<proteinExistence type="predicted"/>
<evidence type="ECO:0000313" key="3">
    <source>
        <dbReference type="Proteomes" id="UP000440668"/>
    </source>
</evidence>